<keyword evidence="1" id="KW-0812">Transmembrane</keyword>
<feature type="transmembrane region" description="Helical" evidence="1">
    <location>
        <begin position="142"/>
        <end position="164"/>
    </location>
</feature>
<dbReference type="Pfam" id="PF20334">
    <property type="entry name" value="DUF6629"/>
    <property type="match status" value="1"/>
</dbReference>
<sequence length="241" mass="26476">MCFSASSSFIASAVIGSIGVATLRHVREPRALLFASVPMLFAVHQFSEGFVWLGLDGHIGKLALDHVAFLFMLYAQGILPLLMPAAVVLMEPPGWQRKAILGLTAVGALVCAWDVYGLIFFPSQVFVEQNSIAYRNPLTGDFWISCLYIIATCGALLLSTHRVVKAYGVVNVIALTVAEIVKEYAFASVWCFYAAIMSVMIYWQFRRLNIDIETPNGTSPNLRPFLLAWLRPGRSALVGAD</sequence>
<feature type="transmembrane region" description="Helical" evidence="1">
    <location>
        <begin position="184"/>
        <end position="203"/>
    </location>
</feature>
<reference evidence="2 3" key="1">
    <citation type="submission" date="2016-09" db="EMBL/GenBank/DDBJ databases">
        <title>Metabolic pathway, cell adaptation mechanisms and a novel monoxygenase revealed through proteogenomic-transcription analysis of a Sphingomonas haloaromaticamans strain degrading the fungicide ortho-phenylphenol.</title>
        <authorList>
            <person name="Perruchon C."/>
            <person name="Papadopoulou E.S."/>
            <person name="Rousidou C."/>
            <person name="Vasileiadis S."/>
            <person name="Tanou G."/>
            <person name="Amoutzias G."/>
            <person name="Molassiotis A."/>
            <person name="Karpouzas D.G."/>
        </authorList>
    </citation>
    <scope>NUCLEOTIDE SEQUENCE [LARGE SCALE GENOMIC DNA]</scope>
    <source>
        <strain evidence="2 3">P3</strain>
    </source>
</reference>
<feature type="transmembrane region" description="Helical" evidence="1">
    <location>
        <begin position="67"/>
        <end position="87"/>
    </location>
</feature>
<keyword evidence="3" id="KW-1185">Reference proteome</keyword>
<comment type="caution">
    <text evidence="2">The sequence shown here is derived from an EMBL/GenBank/DDBJ whole genome shotgun (WGS) entry which is preliminary data.</text>
</comment>
<keyword evidence="1" id="KW-0472">Membrane</keyword>
<name>A0A1S1HMM2_9SPHN</name>
<gene>
    <name evidence="2" type="ORF">BHE75_03731</name>
</gene>
<dbReference type="RefSeq" id="WP_070934731.1">
    <property type="nucleotide sequence ID" value="NZ_MIPT01000001.1"/>
</dbReference>
<dbReference type="OrthoDB" id="8441457at2"/>
<organism evidence="2 3">
    <name type="scientific">Edaphosphingomonas haloaromaticamans</name>
    <dbReference type="NCBI Taxonomy" id="653954"/>
    <lineage>
        <taxon>Bacteria</taxon>
        <taxon>Pseudomonadati</taxon>
        <taxon>Pseudomonadota</taxon>
        <taxon>Alphaproteobacteria</taxon>
        <taxon>Sphingomonadales</taxon>
        <taxon>Rhizorhabdaceae</taxon>
        <taxon>Edaphosphingomonas</taxon>
    </lineage>
</organism>
<protein>
    <submittedName>
        <fullName evidence="2">Uncharacterized protein</fullName>
    </submittedName>
</protein>
<keyword evidence="1" id="KW-1133">Transmembrane helix</keyword>
<evidence type="ECO:0000313" key="3">
    <source>
        <dbReference type="Proteomes" id="UP000179467"/>
    </source>
</evidence>
<evidence type="ECO:0000313" key="2">
    <source>
        <dbReference type="EMBL" id="OHT21720.1"/>
    </source>
</evidence>
<feature type="transmembrane region" description="Helical" evidence="1">
    <location>
        <begin position="32"/>
        <end position="55"/>
    </location>
</feature>
<dbReference type="Proteomes" id="UP000179467">
    <property type="component" value="Unassembled WGS sequence"/>
</dbReference>
<proteinExistence type="predicted"/>
<evidence type="ECO:0000256" key="1">
    <source>
        <dbReference type="SAM" id="Phobius"/>
    </source>
</evidence>
<dbReference type="AlphaFoldDB" id="A0A1S1HMM2"/>
<dbReference type="InterPro" id="IPR046737">
    <property type="entry name" value="DUF6629"/>
</dbReference>
<feature type="transmembrane region" description="Helical" evidence="1">
    <location>
        <begin position="99"/>
        <end position="121"/>
    </location>
</feature>
<dbReference type="EMBL" id="MIPT01000001">
    <property type="protein sequence ID" value="OHT21720.1"/>
    <property type="molecule type" value="Genomic_DNA"/>
</dbReference>
<accession>A0A1S1HMM2</accession>